<evidence type="ECO:0000313" key="2">
    <source>
        <dbReference type="Proteomes" id="UP000516148"/>
    </source>
</evidence>
<dbReference type="AlphaFoldDB" id="A0A7H0LIW6"/>
<name>A0A7H0LIW6_9SPHN</name>
<dbReference type="RefSeq" id="WP_187761930.1">
    <property type="nucleotide sequence ID" value="NZ_CP061038.1"/>
</dbReference>
<evidence type="ECO:0000313" key="1">
    <source>
        <dbReference type="EMBL" id="QNQ09619.1"/>
    </source>
</evidence>
<gene>
    <name evidence="1" type="ORF">H3Z74_23845</name>
</gene>
<dbReference type="KEGG" id="spap:H3Z74_23845"/>
<keyword evidence="2" id="KW-1185">Reference proteome</keyword>
<sequence>MIEMPGDWKRTGAVGFILGLAICPSAGAAREVEYKPTSIELGIALTLDRFRDGCAEPGEGGCPPINIDRVLTRREHCRPARQRATASHHAIKPIYTVRCHFQSIVLSGYRNQPPSHWRSDQATLSLFPGPEACQADRSPLNPTDQAMTGFCQPDWQVEK</sequence>
<accession>A0A7H0LIW6</accession>
<proteinExistence type="predicted"/>
<organism evidence="1 2">
    <name type="scientific">Sphingomonas alpina</name>
    <dbReference type="NCBI Taxonomy" id="653931"/>
    <lineage>
        <taxon>Bacteria</taxon>
        <taxon>Pseudomonadati</taxon>
        <taxon>Pseudomonadota</taxon>
        <taxon>Alphaproteobacteria</taxon>
        <taxon>Sphingomonadales</taxon>
        <taxon>Sphingomonadaceae</taxon>
        <taxon>Sphingomonas</taxon>
    </lineage>
</organism>
<dbReference type="Proteomes" id="UP000516148">
    <property type="component" value="Chromosome"/>
</dbReference>
<reference evidence="1 2" key="1">
    <citation type="submission" date="2020-09" db="EMBL/GenBank/DDBJ databases">
        <title>Sphingomonas sp., a new species isolated from pork steak.</title>
        <authorList>
            <person name="Heidler von Heilborn D."/>
        </authorList>
    </citation>
    <scope>NUCLEOTIDE SEQUENCE [LARGE SCALE GENOMIC DNA]</scope>
    <source>
        <strain evidence="2">S8-3T</strain>
    </source>
</reference>
<dbReference type="EMBL" id="CP061038">
    <property type="protein sequence ID" value="QNQ09619.1"/>
    <property type="molecule type" value="Genomic_DNA"/>
</dbReference>
<protein>
    <submittedName>
        <fullName evidence="1">Uncharacterized protein</fullName>
    </submittedName>
</protein>